<organism evidence="2 3">
    <name type="scientific">Haemonchus contortus</name>
    <name type="common">Barber pole worm</name>
    <dbReference type="NCBI Taxonomy" id="6289"/>
    <lineage>
        <taxon>Eukaryota</taxon>
        <taxon>Metazoa</taxon>
        <taxon>Ecdysozoa</taxon>
        <taxon>Nematoda</taxon>
        <taxon>Chromadorea</taxon>
        <taxon>Rhabditida</taxon>
        <taxon>Rhabditina</taxon>
        <taxon>Rhabditomorpha</taxon>
        <taxon>Strongyloidea</taxon>
        <taxon>Trichostrongylidae</taxon>
        <taxon>Haemonchus</taxon>
    </lineage>
</organism>
<proteinExistence type="predicted"/>
<dbReference type="Pfam" id="PF09232">
    <property type="entry name" value="Caenor_Her-1"/>
    <property type="match status" value="1"/>
</dbReference>
<dbReference type="InterPro" id="IPR036341">
    <property type="entry name" value="Her-1_sf"/>
</dbReference>
<dbReference type="Gene3D" id="1.10.150.370">
    <property type="entry name" value="Caenorhabditis elegans Her-1, C-terminal domain"/>
    <property type="match status" value="1"/>
</dbReference>
<evidence type="ECO:0000256" key="1">
    <source>
        <dbReference type="SAM" id="SignalP"/>
    </source>
</evidence>
<accession>A0A7I4YTK5</accession>
<feature type="signal peptide" evidence="1">
    <location>
        <begin position="1"/>
        <end position="20"/>
    </location>
</feature>
<dbReference type="AlphaFoldDB" id="A0A7I4YTK5"/>
<dbReference type="Proteomes" id="UP000025227">
    <property type="component" value="Unplaced"/>
</dbReference>
<dbReference type="WBParaSite" id="HCON_00138890-00001">
    <property type="protein sequence ID" value="HCON_00138890-00001"/>
    <property type="gene ID" value="HCON_00138890"/>
</dbReference>
<keyword evidence="1" id="KW-0732">Signal</keyword>
<dbReference type="InterPro" id="IPR043108">
    <property type="entry name" value="Her-1_C"/>
</dbReference>
<name>A0A7I4YTK5_HAECO</name>
<evidence type="ECO:0000313" key="3">
    <source>
        <dbReference type="WBParaSite" id="HCON_00138890-00001"/>
    </source>
</evidence>
<dbReference type="SUPFAM" id="SSF110014">
    <property type="entry name" value="Her-1"/>
    <property type="match status" value="1"/>
</dbReference>
<dbReference type="OrthoDB" id="5844092at2759"/>
<feature type="chain" id="PRO_5029703298" evidence="1">
    <location>
        <begin position="21"/>
        <end position="182"/>
    </location>
</feature>
<evidence type="ECO:0000313" key="2">
    <source>
        <dbReference type="Proteomes" id="UP000025227"/>
    </source>
</evidence>
<reference evidence="3" key="1">
    <citation type="submission" date="2020-12" db="UniProtKB">
        <authorList>
            <consortium name="WormBaseParasite"/>
        </authorList>
    </citation>
    <scope>IDENTIFICATION</scope>
    <source>
        <strain evidence="3">MHco3</strain>
    </source>
</reference>
<keyword evidence="2" id="KW-1185">Reference proteome</keyword>
<protein>
    <submittedName>
        <fullName evidence="3">DB domain-containing protein</fullName>
    </submittedName>
</protein>
<sequence>MTYRISALILAIAVITISAAKSEFKADSLAIARSCCPHRAVSCCAETIEKRLPLNCSLPLENLVSASNCIQTTMYGINSMKGIQIEDIECCQVFSDDFTDNSADCLNTCKRTLRTPSLRLVDKLHSIRNCRPDNKNYQCFRQCLSFLRSRNNSTKKFPYLAVCNLADRLSPNVLYIGPEVKD</sequence>
<dbReference type="OMA" id="CCDVFAD"/>
<dbReference type="InterPro" id="IPR015313">
    <property type="entry name" value="Her-1"/>
</dbReference>
<dbReference type="PANTHER" id="PTHR37979:SF1">
    <property type="entry name" value="PROTEIN HER-1"/>
    <property type="match status" value="1"/>
</dbReference>
<dbReference type="PANTHER" id="PTHR37979">
    <property type="entry name" value="PROTEIN HER-1"/>
    <property type="match status" value="1"/>
</dbReference>